<feature type="compositionally biased region" description="Low complexity" evidence="1">
    <location>
        <begin position="30"/>
        <end position="42"/>
    </location>
</feature>
<feature type="compositionally biased region" description="Low complexity" evidence="1">
    <location>
        <begin position="103"/>
        <end position="112"/>
    </location>
</feature>
<proteinExistence type="predicted"/>
<sequence>GTNGQPAQNRGRGRAGRARCPAGRRRGGRPARLGGEDPAPAGARGGRRGGRRRHRRGRGRRAPGAPGAAGPRRRRAAPVAVGPGAEGRGHPRGCPRWPRRAPSRSGRPPEVAVPRRRPRPRARHVLRPVGRCGSSRHRVGGVEGLRPPPAPPWL</sequence>
<feature type="compositionally biased region" description="Basic residues" evidence="1">
    <location>
        <begin position="45"/>
        <end position="61"/>
    </location>
</feature>
<feature type="non-terminal residue" evidence="2">
    <location>
        <position position="154"/>
    </location>
</feature>
<feature type="compositionally biased region" description="Basic residues" evidence="1">
    <location>
        <begin position="90"/>
        <end position="102"/>
    </location>
</feature>
<organism evidence="2">
    <name type="scientific">uncultured Acidimicrobiales bacterium</name>
    <dbReference type="NCBI Taxonomy" id="310071"/>
    <lineage>
        <taxon>Bacteria</taxon>
        <taxon>Bacillati</taxon>
        <taxon>Actinomycetota</taxon>
        <taxon>Acidimicrobiia</taxon>
        <taxon>Acidimicrobiales</taxon>
        <taxon>environmental samples</taxon>
    </lineage>
</organism>
<reference evidence="2" key="1">
    <citation type="submission" date="2020-02" db="EMBL/GenBank/DDBJ databases">
        <authorList>
            <person name="Meier V. D."/>
        </authorList>
    </citation>
    <scope>NUCLEOTIDE SEQUENCE</scope>
    <source>
        <strain evidence="2">AVDCRST_MAG76</strain>
    </source>
</reference>
<gene>
    <name evidence="2" type="ORF">AVDCRST_MAG76-3453</name>
</gene>
<name>A0A6J4J8Y1_9ACTN</name>
<evidence type="ECO:0000313" key="2">
    <source>
        <dbReference type="EMBL" id="CAA9271625.1"/>
    </source>
</evidence>
<feature type="compositionally biased region" description="Basic residues" evidence="1">
    <location>
        <begin position="114"/>
        <end position="126"/>
    </location>
</feature>
<feature type="region of interest" description="Disordered" evidence="1">
    <location>
        <begin position="1"/>
        <end position="154"/>
    </location>
</feature>
<feature type="non-terminal residue" evidence="2">
    <location>
        <position position="1"/>
    </location>
</feature>
<dbReference type="EMBL" id="CADCSZ010000203">
    <property type="protein sequence ID" value="CAA9271625.1"/>
    <property type="molecule type" value="Genomic_DNA"/>
</dbReference>
<evidence type="ECO:0000256" key="1">
    <source>
        <dbReference type="SAM" id="MobiDB-lite"/>
    </source>
</evidence>
<protein>
    <submittedName>
        <fullName evidence="2">Uncharacterized protein</fullName>
    </submittedName>
</protein>
<accession>A0A6J4J8Y1</accession>
<dbReference type="AlphaFoldDB" id="A0A6J4J8Y1"/>
<feature type="compositionally biased region" description="Basic residues" evidence="1">
    <location>
        <begin position="11"/>
        <end position="29"/>
    </location>
</feature>